<dbReference type="CDD" id="cd22352">
    <property type="entry name" value="RecB_C-like"/>
    <property type="match status" value="1"/>
</dbReference>
<dbReference type="GO" id="GO:0043138">
    <property type="term" value="F:3'-5' DNA helicase activity"/>
    <property type="evidence" value="ECO:0007669"/>
    <property type="project" value="UniProtKB-UniRule"/>
</dbReference>
<dbReference type="InterPro" id="IPR000212">
    <property type="entry name" value="DNA_helicase_UvrD/REP"/>
</dbReference>
<keyword evidence="12 15" id="KW-0413">Isomerase</keyword>
<feature type="binding site" evidence="15">
    <location>
        <position position="1088"/>
    </location>
    <ligand>
        <name>Mg(2+)</name>
        <dbReference type="ChEBI" id="CHEBI:18420"/>
    </ligand>
</feature>
<dbReference type="SUPFAM" id="SSF52540">
    <property type="entry name" value="P-loop containing nucleoside triphosphate hydrolases"/>
    <property type="match status" value="1"/>
</dbReference>
<feature type="region of interest" description="DNA-binding and helicase activity, interacts with RecC" evidence="15">
    <location>
        <begin position="1"/>
        <end position="872"/>
    </location>
</feature>
<dbReference type="Pfam" id="PF13361">
    <property type="entry name" value="UvrD_C"/>
    <property type="match status" value="1"/>
</dbReference>
<dbReference type="PROSITE" id="PS51198">
    <property type="entry name" value="UVRD_HELICASE_ATP_BIND"/>
    <property type="match status" value="1"/>
</dbReference>
<dbReference type="InterPro" id="IPR014016">
    <property type="entry name" value="UvrD-like_ATP-bd"/>
</dbReference>
<feature type="domain" description="UvrD-like helicase ATP-binding" evidence="17">
    <location>
        <begin position="2"/>
        <end position="448"/>
    </location>
</feature>
<keyword evidence="1 15" id="KW-0540">Nuclease</keyword>
<comment type="catalytic activity">
    <reaction evidence="13 15">
        <text>Couples ATP hydrolysis with the unwinding of duplex DNA by translocating in the 3'-5' direction.</text>
        <dbReference type="EC" id="5.6.2.4"/>
    </reaction>
</comment>
<protein>
    <recommendedName>
        <fullName evidence="15">RecBCD enzyme subunit RecB</fullName>
        <ecNumber evidence="15">3.1.11.5</ecNumber>
        <ecNumber evidence="15">5.6.2.4</ecNumber>
    </recommendedName>
    <alternativeName>
        <fullName evidence="15">DNA 3'-5' helicase subunit RecB</fullName>
    </alternativeName>
    <alternativeName>
        <fullName evidence="15">Exonuclease V subunit RecB</fullName>
        <shortName evidence="15">ExoV subunit RecB</shortName>
    </alternativeName>
    <alternativeName>
        <fullName evidence="15">Helicase/nuclease RecBCD subunit RecB</fullName>
    </alternativeName>
</protein>
<dbReference type="InterPro" id="IPR014017">
    <property type="entry name" value="DNA_helicase_UvrD-like_C"/>
</dbReference>
<keyword evidence="7 15" id="KW-0269">Exonuclease</keyword>
<keyword evidence="5 15" id="KW-0378">Hydrolase</keyword>
<dbReference type="EC" id="5.6.2.4" evidence="15"/>
<evidence type="ECO:0000256" key="2">
    <source>
        <dbReference type="ARBA" id="ARBA00022723"/>
    </source>
</evidence>
<dbReference type="GO" id="GO:0000724">
    <property type="term" value="P:double-strand break repair via homologous recombination"/>
    <property type="evidence" value="ECO:0007669"/>
    <property type="project" value="UniProtKB-UniRule"/>
</dbReference>
<evidence type="ECO:0000259" key="18">
    <source>
        <dbReference type="PROSITE" id="PS51217"/>
    </source>
</evidence>
<dbReference type="SUPFAM" id="SSF52980">
    <property type="entry name" value="Restriction endonuclease-like"/>
    <property type="match status" value="1"/>
</dbReference>
<dbReference type="InterPro" id="IPR011604">
    <property type="entry name" value="PDDEXK-like_dom_sf"/>
</dbReference>
<evidence type="ECO:0000256" key="11">
    <source>
        <dbReference type="ARBA" id="ARBA00023204"/>
    </source>
</evidence>
<dbReference type="OrthoDB" id="9810135at2"/>
<proteinExistence type="inferred from homology"/>
<dbReference type="Pfam" id="PF00580">
    <property type="entry name" value="UvrD-helicase"/>
    <property type="match status" value="1"/>
</dbReference>
<evidence type="ECO:0000256" key="14">
    <source>
        <dbReference type="ARBA" id="ARBA00048988"/>
    </source>
</evidence>
<evidence type="ECO:0000256" key="12">
    <source>
        <dbReference type="ARBA" id="ARBA00023235"/>
    </source>
</evidence>
<evidence type="ECO:0000313" key="20">
    <source>
        <dbReference type="Proteomes" id="UP000294412"/>
    </source>
</evidence>
<feature type="binding site" evidence="15">
    <location>
        <position position="1075"/>
    </location>
    <ligand>
        <name>Mg(2+)</name>
        <dbReference type="ChEBI" id="CHEBI:18420"/>
    </ligand>
</feature>
<dbReference type="Proteomes" id="UP000294412">
    <property type="component" value="Chromosome"/>
</dbReference>
<dbReference type="Gene3D" id="3.40.50.300">
    <property type="entry name" value="P-loop containing nucleotide triphosphate hydrolases"/>
    <property type="match status" value="2"/>
</dbReference>
<dbReference type="PANTHER" id="PTHR11070">
    <property type="entry name" value="UVRD / RECB / PCRA DNA HELICASE FAMILY MEMBER"/>
    <property type="match status" value="1"/>
</dbReference>
<dbReference type="PANTHER" id="PTHR11070:SF23">
    <property type="entry name" value="RECBCD ENZYME SUBUNIT RECB"/>
    <property type="match status" value="1"/>
</dbReference>
<comment type="similarity">
    <text evidence="15">Belongs to the helicase family. UvrD subfamily.</text>
</comment>
<keyword evidence="11 15" id="KW-0234">DNA repair</keyword>
<keyword evidence="3 15" id="KW-0547">Nucleotide-binding</keyword>
<feature type="region of interest" description="Nuclease activity, interacts with RecD and RecA" evidence="15">
    <location>
        <begin position="901"/>
        <end position="1190"/>
    </location>
</feature>
<sequence>MQYVSPILTPLKLPLLGEVLIEASAGTGKTFTIGLLYLRLLLGLGGKSDFVKQLSVKEILVVTFTEAAVEELRTRIRSNIHELRIACICGETSNLVFTELISQITNMPQAISNLLIAERDINDAVIFTIHGFCWHILCSKAFESGMLFEYQLLTNEKILWRQGTIEFWRSNFYLLPIQIARIIRKIWSGPDELLQTLLPWLCREELVLQEDLYSKETIEERHERIIISIKKIKVSWLSSENLYQLINKSGINHRSYSHKNLQTWLKNVTQWALTETLDYLVVKDLARFSQSELINKTLTGDSPRHPIFNQIEVFLSSLPSLRNLIISCAMKKIRCYSQKEKKLKSQIGFYDLIKFLNVALQKKSGKILKELIRKSYPVALIDEFQDTDPQQYLIFRTLYHQQPNTALLLIGDPKQAIYSFRGANIFSYIKVRSEITKHYTLNINYRSSIDMVNAVNYLFSYHTNPFIFTEIPFVPIKSVKFNHNIYFSINQQRQPALIFWLQPGNRIGVYEYQDFMAKKCAAEISYWLHCGGKCKAFLGNTKNKRAVQPSDIAILVRNKNEAAFIQKALNDLEISSVYLSNRESVFTTLAAQEILLVLKAILTPEVESTLLNALITNLFSIDITALDMIKNNENIWSSLIEEFLDYKKCWQKNGLLSMLRQLINKKKITENFLKCAHSERYLIDLWHLGEILEECSINFDNESALMRWFAKQVQKPDSEIPNQHLRIENNKSLVKIITIHKSKGLQYPLVWIPFAMHFLQIRDAIYYDIQTLTTFLDLNKKSKNIFLSEKERLAEDLRLLYVALTRAIFHCSIGIAPLYISVRQNVTKTDLHHSALGYLIQKGQAMDANGLREALKELNQNIIKVIIASSEAKKLRKDLSATSIEKEKLKKRILLRTVEDHWRVTSYSNFYYQDNFSRHVTTNLSSLKFLNFNALNAQENNQYIASEVFTIHTFPRGAKSGIFFHKLLENLDFRKLLNEMWLETQLISQGFKKEWTSMIVNWIHNLLRTPLNKTGVCLFQISIKNKKAEMPFYLPISSLITAEKLNEVIRQDPLSATFPLIKFRQVQGMLQGRIDLVFCWNRKYYIVDYKSNWLGPDKSYYTQDMIINEIREHRYDLQYQLYSLALHRYLRHRILDYNYEKNFGGVIYLFLRGIDNIDNHHGIYHTTLHIDLINALDSLFANVIQNNLNS</sequence>
<evidence type="ECO:0000256" key="4">
    <source>
        <dbReference type="ARBA" id="ARBA00022763"/>
    </source>
</evidence>
<evidence type="ECO:0000256" key="1">
    <source>
        <dbReference type="ARBA" id="ARBA00022722"/>
    </source>
</evidence>
<comment type="domain">
    <text evidence="15">The C-terminal domain has nuclease activity and interacts with RecD. It interacts with RecA, facilitating its loading onto ssDNA.</text>
</comment>
<comment type="domain">
    <text evidence="15">The N-terminal DNA-binding domain is a ssDNA-dependent ATPase and has ATP-dependent 3'-5' helicase function. This domain interacts with RecC.</text>
</comment>
<dbReference type="InterPro" id="IPR011335">
    <property type="entry name" value="Restrct_endonuc-II-like"/>
</dbReference>
<feature type="active site" description="For nuclease activity" evidence="15">
    <location>
        <position position="1088"/>
    </location>
</feature>
<keyword evidence="9 15" id="KW-0460">Magnesium</keyword>
<dbReference type="HAMAP" id="MF_01485">
    <property type="entry name" value="RecB"/>
    <property type="match status" value="1"/>
</dbReference>
<keyword evidence="10 15" id="KW-0238">DNA-binding</keyword>
<gene>
    <name evidence="15 19" type="primary">recB</name>
    <name evidence="19" type="ORF">ERCICUMA2628_355</name>
</gene>
<dbReference type="Gene3D" id="3.90.320.10">
    <property type="match status" value="1"/>
</dbReference>
<dbReference type="GO" id="GO:0009338">
    <property type="term" value="C:exodeoxyribonuclease V complex"/>
    <property type="evidence" value="ECO:0007669"/>
    <property type="project" value="TreeGrafter"/>
</dbReference>
<keyword evidence="2 15" id="KW-0479">Metal-binding</keyword>
<dbReference type="InterPro" id="IPR027417">
    <property type="entry name" value="P-loop_NTPase"/>
</dbReference>
<evidence type="ECO:0000256" key="9">
    <source>
        <dbReference type="ARBA" id="ARBA00022842"/>
    </source>
</evidence>
<dbReference type="NCBIfam" id="TIGR00609">
    <property type="entry name" value="recB"/>
    <property type="match status" value="1"/>
</dbReference>
<comment type="miscellaneous">
    <text evidence="15">In the RecBCD complex, RecB has a slow 3'-5' helicase, an exonuclease activity and loads RecA onto ssDNA, RecD has a fast 5'-3' helicase activity, while RecC stimulates the ATPase and processivity of the RecB helicase and contributes to recognition of the Chi site.</text>
</comment>
<evidence type="ECO:0000313" key="19">
    <source>
        <dbReference type="EMBL" id="VFP79809.1"/>
    </source>
</evidence>
<dbReference type="InterPro" id="IPR004586">
    <property type="entry name" value="RecB"/>
</dbReference>
<dbReference type="GO" id="GO:0016887">
    <property type="term" value="F:ATP hydrolysis activity"/>
    <property type="evidence" value="ECO:0007669"/>
    <property type="project" value="RHEA"/>
</dbReference>
<dbReference type="GO" id="GO:0005524">
    <property type="term" value="F:ATP binding"/>
    <property type="evidence" value="ECO:0007669"/>
    <property type="project" value="UniProtKB-UniRule"/>
</dbReference>
<keyword evidence="8 15" id="KW-0067">ATP-binding</keyword>
<dbReference type="Gene3D" id="1.10.486.10">
    <property type="entry name" value="PCRA, domain 4"/>
    <property type="match status" value="1"/>
</dbReference>
<reference evidence="19 20" key="1">
    <citation type="submission" date="2019-02" db="EMBL/GenBank/DDBJ databases">
        <authorList>
            <person name="Manzano-Marin A."/>
            <person name="Manzano-Marin A."/>
        </authorList>
    </citation>
    <scope>NUCLEOTIDE SEQUENCE [LARGE SCALE GENOMIC DNA]</scope>
    <source>
        <strain evidence="19 20">ErCicuneomaculata</strain>
    </source>
</reference>
<comment type="cofactor">
    <cofactor evidence="15">
        <name>Mg(2+)</name>
        <dbReference type="ChEBI" id="CHEBI:18420"/>
    </cofactor>
    <text evidence="15">Binds 1 Mg(2+) ion per subunit.</text>
</comment>
<accession>A0A451D2D1</accession>
<dbReference type="Gene3D" id="1.10.3170.10">
    <property type="entry name" value="Recbcd, chain B, domain 2"/>
    <property type="match status" value="1"/>
</dbReference>
<keyword evidence="4 15" id="KW-0227">DNA damage</keyword>
<keyword evidence="6 15" id="KW-0347">Helicase</keyword>
<dbReference type="AlphaFoldDB" id="A0A451D2D1"/>
<organism evidence="19 20">
    <name type="scientific">Candidatus Erwinia haradaeae</name>
    <dbReference type="NCBI Taxonomy" id="1922217"/>
    <lineage>
        <taxon>Bacteria</taxon>
        <taxon>Pseudomonadati</taxon>
        <taxon>Pseudomonadota</taxon>
        <taxon>Gammaproteobacteria</taxon>
        <taxon>Enterobacterales</taxon>
        <taxon>Erwiniaceae</taxon>
        <taxon>Erwinia</taxon>
    </lineage>
</organism>
<comment type="subunit">
    <text evidence="15">Heterotrimer of RecB, RecC and RecD. All subunits contribute to DNA-binding. Interacts with RecA.</text>
</comment>
<dbReference type="GO" id="GO:0003677">
    <property type="term" value="F:DNA binding"/>
    <property type="evidence" value="ECO:0007669"/>
    <property type="project" value="UniProtKB-UniRule"/>
</dbReference>
<comment type="catalytic activity">
    <reaction evidence="14 15">
        <text>ATP + H2O = ADP + phosphate + H(+)</text>
        <dbReference type="Rhea" id="RHEA:13065"/>
        <dbReference type="ChEBI" id="CHEBI:15377"/>
        <dbReference type="ChEBI" id="CHEBI:15378"/>
        <dbReference type="ChEBI" id="CHEBI:30616"/>
        <dbReference type="ChEBI" id="CHEBI:43474"/>
        <dbReference type="ChEBI" id="CHEBI:456216"/>
        <dbReference type="EC" id="5.6.2.4"/>
    </reaction>
</comment>
<dbReference type="EC" id="3.1.11.5" evidence="15"/>
<feature type="binding site" evidence="15">
    <location>
        <position position="965"/>
    </location>
    <ligand>
        <name>Mg(2+)</name>
        <dbReference type="ChEBI" id="CHEBI:18420"/>
    </ligand>
</feature>
<evidence type="ECO:0000259" key="17">
    <source>
        <dbReference type="PROSITE" id="PS51198"/>
    </source>
</evidence>
<dbReference type="PROSITE" id="PS51217">
    <property type="entry name" value="UVRD_HELICASE_CTER"/>
    <property type="match status" value="1"/>
</dbReference>
<dbReference type="GO" id="GO:0005829">
    <property type="term" value="C:cytosol"/>
    <property type="evidence" value="ECO:0007669"/>
    <property type="project" value="TreeGrafter"/>
</dbReference>
<evidence type="ECO:0000256" key="15">
    <source>
        <dbReference type="HAMAP-Rule" id="MF_01485"/>
    </source>
</evidence>
<dbReference type="GO" id="GO:0000287">
    <property type="term" value="F:magnesium ion binding"/>
    <property type="evidence" value="ECO:0007669"/>
    <property type="project" value="UniProtKB-UniRule"/>
</dbReference>
<feature type="binding site" evidence="16">
    <location>
        <begin position="23"/>
        <end position="30"/>
    </location>
    <ligand>
        <name>ATP</name>
        <dbReference type="ChEBI" id="CHEBI:30616"/>
    </ligand>
</feature>
<evidence type="ECO:0000256" key="7">
    <source>
        <dbReference type="ARBA" id="ARBA00022839"/>
    </source>
</evidence>
<evidence type="ECO:0000256" key="8">
    <source>
        <dbReference type="ARBA" id="ARBA00022840"/>
    </source>
</evidence>
<evidence type="ECO:0000256" key="5">
    <source>
        <dbReference type="ARBA" id="ARBA00022801"/>
    </source>
</evidence>
<evidence type="ECO:0000256" key="16">
    <source>
        <dbReference type="PROSITE-ProRule" id="PRU00560"/>
    </source>
</evidence>
<evidence type="ECO:0000256" key="13">
    <source>
        <dbReference type="ARBA" id="ARBA00034617"/>
    </source>
</evidence>
<evidence type="ECO:0000256" key="3">
    <source>
        <dbReference type="ARBA" id="ARBA00022741"/>
    </source>
</evidence>
<dbReference type="EMBL" id="LR217703">
    <property type="protein sequence ID" value="VFP79809.1"/>
    <property type="molecule type" value="Genomic_DNA"/>
</dbReference>
<comment type="function">
    <text evidence="15">A helicase/nuclease that prepares dsDNA breaks (DSB) for recombinational DNA repair. Binds to DSBs and unwinds DNA via a highly rapid and processive ATP-dependent bidirectional helicase activity. Unwinds dsDNA until it encounters a Chi (crossover hotspot instigator) sequence from the 3' direction. Cuts ssDNA a few nucleotides 3' to the Chi site. The properties and activities of the enzyme are changed at Chi. The Chi-altered holoenzyme produces a long 3'-ssDNA overhang and facilitates RecA-binding to the ssDNA for homologous DNA recombination and repair. Holoenzyme degrades any linearized DNA that is unable to undergo homologous recombination. In the holoenzyme this subunit contributes ATPase, 3'-5' helicase, exonuclease activity and loads RecA onto ssDNA.</text>
</comment>
<evidence type="ECO:0000256" key="10">
    <source>
        <dbReference type="ARBA" id="ARBA00023125"/>
    </source>
</evidence>
<feature type="domain" description="UvrD-like helicase C-terminal" evidence="18">
    <location>
        <begin position="477"/>
        <end position="744"/>
    </location>
</feature>
<dbReference type="RefSeq" id="WP_157993562.1">
    <property type="nucleotide sequence ID" value="NZ_LR217703.1"/>
</dbReference>
<name>A0A451D2D1_9GAMM</name>
<dbReference type="GO" id="GO:0008854">
    <property type="term" value="F:exodeoxyribonuclease V activity"/>
    <property type="evidence" value="ECO:0007669"/>
    <property type="project" value="UniProtKB-EC"/>
</dbReference>
<comment type="catalytic activity">
    <reaction evidence="15">
        <text>Exonucleolytic cleavage (in the presence of ATP) in either 5'- to 3'- or 3'- to 5'-direction to yield 5'-phosphooligonucleotides.</text>
        <dbReference type="EC" id="3.1.11.5"/>
    </reaction>
</comment>
<evidence type="ECO:0000256" key="6">
    <source>
        <dbReference type="ARBA" id="ARBA00022806"/>
    </source>
</evidence>